<gene>
    <name evidence="6" type="primary">cheB</name>
    <name evidence="12" type="ORF">SAMN02745857_01306</name>
</gene>
<organism evidence="12 13">
    <name type="scientific">Andreprevotia lacus DSM 23236</name>
    <dbReference type="NCBI Taxonomy" id="1121001"/>
    <lineage>
        <taxon>Bacteria</taxon>
        <taxon>Pseudomonadati</taxon>
        <taxon>Pseudomonadota</taxon>
        <taxon>Betaproteobacteria</taxon>
        <taxon>Neisseriales</taxon>
        <taxon>Chitinibacteraceae</taxon>
        <taxon>Andreprevotia</taxon>
    </lineage>
</organism>
<dbReference type="GO" id="GO:0006935">
    <property type="term" value="P:chemotaxis"/>
    <property type="evidence" value="ECO:0007669"/>
    <property type="project" value="UniProtKB-UniRule"/>
</dbReference>
<feature type="active site" evidence="6 7">
    <location>
        <position position="254"/>
    </location>
</feature>
<keyword evidence="2 6" id="KW-0145">Chemotaxis</keyword>
<sequence>MSTRILIIDHSPIARLAMSDALKAVPGFEVVGLAGDPHGARSLFRSMQPDVVVIDVDIPGTDSVVLLKALQSERRVPAVAVASSTERSNRLALQTMEHGAIAVVSRHSIMMRQIQDNSANLVQAVRSAAISRGARQPPPRVGAMAPAPRPAAAPLSARAISPLPTPAGRPAPPSAPTPAGSQGYATNASVSVINERMSGPKQSPDMLLPPPRPGAVQPTSPVIAIGASTGGVQALEAILPGIPANSPPIVIVQHMPENFTANFAARLNSLSKIEVKQAAHGDKLRPGLALVAPGGKHLIVKRNGMQYYVDVVDGPLITRHRPSVDVLFRSTASAAGQNGVGFLLTGMGDDGARCLREMRDCGAMTYAQDEKTCTVFGMPREAIRMGAAVEIVPLQQIAGLIGRYAGK</sequence>
<dbReference type="RefSeq" id="WP_084089975.1">
    <property type="nucleotide sequence ID" value="NZ_FWXD01000006.1"/>
</dbReference>
<feature type="active site" evidence="6 7">
    <location>
        <position position="228"/>
    </location>
</feature>
<dbReference type="InterPro" id="IPR035909">
    <property type="entry name" value="CheB_C"/>
</dbReference>
<dbReference type="InterPro" id="IPR008248">
    <property type="entry name" value="CheB-like"/>
</dbReference>
<evidence type="ECO:0000259" key="11">
    <source>
        <dbReference type="PROSITE" id="PS50122"/>
    </source>
</evidence>
<dbReference type="PROSITE" id="PS50110">
    <property type="entry name" value="RESPONSE_REGULATORY"/>
    <property type="match status" value="1"/>
</dbReference>
<dbReference type="Pfam" id="PF01339">
    <property type="entry name" value="CheB_methylest"/>
    <property type="match status" value="1"/>
</dbReference>
<keyword evidence="4 6" id="KW-0378">Hydrolase</keyword>
<accession>A0A1W1XDA8</accession>
<evidence type="ECO:0000256" key="6">
    <source>
        <dbReference type="HAMAP-Rule" id="MF_00099"/>
    </source>
</evidence>
<dbReference type="PANTHER" id="PTHR42872:SF6">
    <property type="entry name" value="PROTEIN-GLUTAMATE METHYLESTERASE_PROTEIN-GLUTAMINE GLUTAMINASE"/>
    <property type="match status" value="1"/>
</dbReference>
<feature type="compositionally biased region" description="Low complexity" evidence="9">
    <location>
        <begin position="141"/>
        <end position="162"/>
    </location>
</feature>
<protein>
    <recommendedName>
        <fullName evidence="6">Protein-glutamate methylesterase/protein-glutamine glutaminase</fullName>
        <ecNumber evidence="6">3.1.1.61</ecNumber>
        <ecNumber evidence="6">3.5.1.44</ecNumber>
    </recommendedName>
</protein>
<dbReference type="GO" id="GO:0000156">
    <property type="term" value="F:phosphorelay response regulator activity"/>
    <property type="evidence" value="ECO:0007669"/>
    <property type="project" value="InterPro"/>
</dbReference>
<evidence type="ECO:0000256" key="7">
    <source>
        <dbReference type="PROSITE-ProRule" id="PRU00050"/>
    </source>
</evidence>
<evidence type="ECO:0000256" key="4">
    <source>
        <dbReference type="ARBA" id="ARBA00022801"/>
    </source>
</evidence>
<dbReference type="OrthoDB" id="8577746at2"/>
<keyword evidence="13" id="KW-1185">Reference proteome</keyword>
<dbReference type="Proteomes" id="UP000192761">
    <property type="component" value="Unassembled WGS sequence"/>
</dbReference>
<dbReference type="EC" id="3.5.1.44" evidence="6"/>
<feature type="domain" description="Response regulatory" evidence="10">
    <location>
        <begin position="4"/>
        <end position="121"/>
    </location>
</feature>
<dbReference type="EC" id="3.1.1.61" evidence="6"/>
<evidence type="ECO:0000259" key="10">
    <source>
        <dbReference type="PROSITE" id="PS50110"/>
    </source>
</evidence>
<evidence type="ECO:0000256" key="9">
    <source>
        <dbReference type="SAM" id="MobiDB-lite"/>
    </source>
</evidence>
<comment type="similarity">
    <text evidence="6">Belongs to the CheB family.</text>
</comment>
<evidence type="ECO:0000256" key="3">
    <source>
        <dbReference type="ARBA" id="ARBA00022553"/>
    </source>
</evidence>
<dbReference type="GO" id="GO:0005737">
    <property type="term" value="C:cytoplasm"/>
    <property type="evidence" value="ECO:0007669"/>
    <property type="project" value="UniProtKB-SubCell"/>
</dbReference>
<comment type="function">
    <text evidence="6">Involved in chemotaxis. Part of a chemotaxis signal transduction system that modulates chemotaxis in response to various stimuli. Catalyzes the demethylation of specific methylglutamate residues introduced into the chemoreceptors (methyl-accepting chemotaxis proteins or MCP) by CheR. Also mediates the irreversible deamidation of specific glutamine residues to glutamic acid.</text>
</comment>
<feature type="modified residue" description="4-aspartylphosphate" evidence="6 8">
    <location>
        <position position="55"/>
    </location>
</feature>
<proteinExistence type="inferred from homology"/>
<dbReference type="STRING" id="1121001.SAMN02745857_01306"/>
<feature type="active site" evidence="6 7">
    <location>
        <position position="350"/>
    </location>
</feature>
<dbReference type="PIRSF" id="PIRSF000876">
    <property type="entry name" value="RR_chemtxs_CheB"/>
    <property type="match status" value="1"/>
</dbReference>
<feature type="domain" description="CheB-type methylesterase" evidence="11">
    <location>
        <begin position="211"/>
        <end position="407"/>
    </location>
</feature>
<evidence type="ECO:0000256" key="5">
    <source>
        <dbReference type="ARBA" id="ARBA00048267"/>
    </source>
</evidence>
<dbReference type="Gene3D" id="3.40.50.2300">
    <property type="match status" value="1"/>
</dbReference>
<dbReference type="NCBIfam" id="NF001965">
    <property type="entry name" value="PRK00742.1"/>
    <property type="match status" value="1"/>
</dbReference>
<evidence type="ECO:0000256" key="2">
    <source>
        <dbReference type="ARBA" id="ARBA00022500"/>
    </source>
</evidence>
<dbReference type="SMART" id="SM00448">
    <property type="entry name" value="REC"/>
    <property type="match status" value="1"/>
</dbReference>
<dbReference type="PROSITE" id="PS50122">
    <property type="entry name" value="CHEB"/>
    <property type="match status" value="1"/>
</dbReference>
<dbReference type="EMBL" id="FWXD01000006">
    <property type="protein sequence ID" value="SMC22015.1"/>
    <property type="molecule type" value="Genomic_DNA"/>
</dbReference>
<keyword evidence="3 6" id="KW-0597">Phosphoprotein</keyword>
<evidence type="ECO:0000256" key="1">
    <source>
        <dbReference type="ARBA" id="ARBA00022490"/>
    </source>
</evidence>
<dbReference type="SUPFAM" id="SSF52172">
    <property type="entry name" value="CheY-like"/>
    <property type="match status" value="1"/>
</dbReference>
<keyword evidence="1 6" id="KW-0963">Cytoplasm</keyword>
<dbReference type="Pfam" id="PF00072">
    <property type="entry name" value="Response_reg"/>
    <property type="match status" value="1"/>
</dbReference>
<reference evidence="12 13" key="1">
    <citation type="submission" date="2017-04" db="EMBL/GenBank/DDBJ databases">
        <authorList>
            <person name="Afonso C.L."/>
            <person name="Miller P.J."/>
            <person name="Scott M.A."/>
            <person name="Spackman E."/>
            <person name="Goraichik I."/>
            <person name="Dimitrov K.M."/>
            <person name="Suarez D.L."/>
            <person name="Swayne D.E."/>
        </authorList>
    </citation>
    <scope>NUCLEOTIDE SEQUENCE [LARGE SCALE GENOMIC DNA]</scope>
    <source>
        <strain evidence="12 13">DSM 23236</strain>
    </source>
</reference>
<comment type="PTM">
    <text evidence="6">Phosphorylated by CheA. Phosphorylation of the N-terminal regulatory domain activates the methylesterase activity.</text>
</comment>
<comment type="catalytic activity">
    <reaction evidence="5 6">
        <text>[protein]-L-glutamate 5-O-methyl ester + H2O = L-glutamyl-[protein] + methanol + H(+)</text>
        <dbReference type="Rhea" id="RHEA:23236"/>
        <dbReference type="Rhea" id="RHEA-COMP:10208"/>
        <dbReference type="Rhea" id="RHEA-COMP:10311"/>
        <dbReference type="ChEBI" id="CHEBI:15377"/>
        <dbReference type="ChEBI" id="CHEBI:15378"/>
        <dbReference type="ChEBI" id="CHEBI:17790"/>
        <dbReference type="ChEBI" id="CHEBI:29973"/>
        <dbReference type="ChEBI" id="CHEBI:82795"/>
        <dbReference type="EC" id="3.1.1.61"/>
    </reaction>
</comment>
<name>A0A1W1XDA8_9NEIS</name>
<evidence type="ECO:0000256" key="8">
    <source>
        <dbReference type="PROSITE-ProRule" id="PRU00169"/>
    </source>
</evidence>
<dbReference type="GO" id="GO:0050568">
    <property type="term" value="F:protein-glutamine glutaminase activity"/>
    <property type="evidence" value="ECO:0007669"/>
    <property type="project" value="UniProtKB-UniRule"/>
</dbReference>
<dbReference type="InterPro" id="IPR000673">
    <property type="entry name" value="Sig_transdc_resp-reg_Me-estase"/>
</dbReference>
<comment type="catalytic activity">
    <reaction evidence="6">
        <text>L-glutaminyl-[protein] + H2O = L-glutamyl-[protein] + NH4(+)</text>
        <dbReference type="Rhea" id="RHEA:16441"/>
        <dbReference type="Rhea" id="RHEA-COMP:10207"/>
        <dbReference type="Rhea" id="RHEA-COMP:10208"/>
        <dbReference type="ChEBI" id="CHEBI:15377"/>
        <dbReference type="ChEBI" id="CHEBI:28938"/>
        <dbReference type="ChEBI" id="CHEBI:29973"/>
        <dbReference type="ChEBI" id="CHEBI:30011"/>
        <dbReference type="EC" id="3.5.1.44"/>
    </reaction>
</comment>
<dbReference type="InterPro" id="IPR001789">
    <property type="entry name" value="Sig_transdc_resp-reg_receiver"/>
</dbReference>
<dbReference type="GO" id="GO:0008984">
    <property type="term" value="F:protein-glutamate methylesterase activity"/>
    <property type="evidence" value="ECO:0007669"/>
    <property type="project" value="UniProtKB-UniRule"/>
</dbReference>
<dbReference type="CDD" id="cd16432">
    <property type="entry name" value="CheB_Rec"/>
    <property type="match status" value="1"/>
</dbReference>
<dbReference type="HAMAP" id="MF_00099">
    <property type="entry name" value="CheB_chemtxs"/>
    <property type="match status" value="1"/>
</dbReference>
<comment type="subcellular location">
    <subcellularLocation>
        <location evidence="6">Cytoplasm</location>
    </subcellularLocation>
</comment>
<evidence type="ECO:0000313" key="12">
    <source>
        <dbReference type="EMBL" id="SMC22015.1"/>
    </source>
</evidence>
<dbReference type="Gene3D" id="3.40.50.180">
    <property type="entry name" value="Methylesterase CheB, C-terminal domain"/>
    <property type="match status" value="1"/>
</dbReference>
<feature type="region of interest" description="Disordered" evidence="9">
    <location>
        <begin position="130"/>
        <end position="184"/>
    </location>
</feature>
<feature type="compositionally biased region" description="Pro residues" evidence="9">
    <location>
        <begin position="163"/>
        <end position="176"/>
    </location>
</feature>
<comment type="domain">
    <text evidence="6">Contains a C-terminal catalytic domain, and an N-terminal region which modulates catalytic activity.</text>
</comment>
<evidence type="ECO:0000313" key="13">
    <source>
        <dbReference type="Proteomes" id="UP000192761"/>
    </source>
</evidence>
<dbReference type="InterPro" id="IPR011006">
    <property type="entry name" value="CheY-like_superfamily"/>
</dbReference>
<dbReference type="AlphaFoldDB" id="A0A1W1XDA8"/>
<dbReference type="SUPFAM" id="SSF52738">
    <property type="entry name" value="Methylesterase CheB, C-terminal domain"/>
    <property type="match status" value="1"/>
</dbReference>
<dbReference type="PANTHER" id="PTHR42872">
    <property type="entry name" value="PROTEIN-GLUTAMATE METHYLESTERASE/PROTEIN-GLUTAMINE GLUTAMINASE"/>
    <property type="match status" value="1"/>
</dbReference>